<dbReference type="PANTHER" id="PTHR46825:SF7">
    <property type="entry name" value="D-ALANYL-D-ALANINE CARBOXYPEPTIDASE"/>
    <property type="match status" value="1"/>
</dbReference>
<keyword evidence="3" id="KW-1185">Reference proteome</keyword>
<dbReference type="Gene3D" id="3.40.710.10">
    <property type="entry name" value="DD-peptidase/beta-lactamase superfamily"/>
    <property type="match status" value="1"/>
</dbReference>
<dbReference type="EMBL" id="FNQY01000010">
    <property type="protein sequence ID" value="SEA19352.1"/>
    <property type="molecule type" value="Genomic_DNA"/>
</dbReference>
<proteinExistence type="predicted"/>
<feature type="domain" description="Beta-lactamase-related" evidence="1">
    <location>
        <begin position="75"/>
        <end position="410"/>
    </location>
</feature>
<evidence type="ECO:0000313" key="2">
    <source>
        <dbReference type="EMBL" id="SEA19352.1"/>
    </source>
</evidence>
<protein>
    <submittedName>
        <fullName evidence="2">CubicO group peptidase, beta-lactamase class C family</fullName>
    </submittedName>
</protein>
<gene>
    <name evidence="2" type="ORF">SAMN05192529_11055</name>
</gene>
<evidence type="ECO:0000259" key="1">
    <source>
        <dbReference type="Pfam" id="PF00144"/>
    </source>
</evidence>
<organism evidence="2 3">
    <name type="scientific">Arachidicoccus rhizosphaerae</name>
    <dbReference type="NCBI Taxonomy" id="551991"/>
    <lineage>
        <taxon>Bacteria</taxon>
        <taxon>Pseudomonadati</taxon>
        <taxon>Bacteroidota</taxon>
        <taxon>Chitinophagia</taxon>
        <taxon>Chitinophagales</taxon>
        <taxon>Chitinophagaceae</taxon>
        <taxon>Arachidicoccus</taxon>
    </lineage>
</organism>
<reference evidence="2 3" key="1">
    <citation type="submission" date="2016-10" db="EMBL/GenBank/DDBJ databases">
        <authorList>
            <person name="de Groot N.N."/>
        </authorList>
    </citation>
    <scope>NUCLEOTIDE SEQUENCE [LARGE SCALE GENOMIC DNA]</scope>
    <source>
        <strain evidence="2 3">Vu-144</strain>
    </source>
</reference>
<dbReference type="Proteomes" id="UP000199041">
    <property type="component" value="Unassembled WGS sequence"/>
</dbReference>
<dbReference type="STRING" id="551991.SAMN05192529_11055"/>
<dbReference type="Pfam" id="PF00144">
    <property type="entry name" value="Beta-lactamase"/>
    <property type="match status" value="1"/>
</dbReference>
<name>A0A1H3Z7S4_9BACT</name>
<dbReference type="SUPFAM" id="SSF56601">
    <property type="entry name" value="beta-lactamase/transpeptidase-like"/>
    <property type="match status" value="1"/>
</dbReference>
<dbReference type="InterPro" id="IPR012338">
    <property type="entry name" value="Beta-lactam/transpept-like"/>
</dbReference>
<dbReference type="InterPro" id="IPR001466">
    <property type="entry name" value="Beta-lactam-related"/>
</dbReference>
<accession>A0A1H3Z7S4</accession>
<dbReference type="AlphaFoldDB" id="A0A1H3Z7S4"/>
<dbReference type="InterPro" id="IPR050491">
    <property type="entry name" value="AmpC-like"/>
</dbReference>
<evidence type="ECO:0000313" key="3">
    <source>
        <dbReference type="Proteomes" id="UP000199041"/>
    </source>
</evidence>
<dbReference type="PANTHER" id="PTHR46825">
    <property type="entry name" value="D-ALANYL-D-ALANINE-CARBOXYPEPTIDASE/ENDOPEPTIDASE AMPH"/>
    <property type="match status" value="1"/>
</dbReference>
<sequence>MIKRALINKCARLPRALLSLIVITVQLLNTLPGASCLFAQDLSSLRVNNKNALTSEAIKQLDGVLDFIFTNHLAVGSVAIQQNGQILYERTLTPDVSGNGKIPEKEPDKENPSFVYTTGSVSKMFTAVMIMQLIEEGKLSLDTKLSKYFSGLPSADSISIEMLLRHRSGLPDYTIDKIESLNQDSLFATVHYDYGRLHTNLGWLLDPIKNPEDSILHMLSHSQVHFRPNASSEYNNSGYWLLAAIIEKCTGSSFDSNLKRRITDRLGLIHTLTAGRLEKMKHNTPLKIRESYYYCGGWQKSADIYLPSVQGAGDILSTPEDLLAFMQGLYHGKLVSAKTLALMDDFHYPDSSHLGQFGLGLESALWPDNDLAAGHSGDTYFNHGGVFYFPKTGYAICCLLNGLSPQFERNDMLDILYHATQNKTLELPFVDKWHPAIREVTPLLGTYYCDRLKMTISLLNDGNTVIVYPKGQDALCTYWTAPDQINQPKYDLNIHFMRDKSAFQLTQHGKTYNFVKQVATKKNQEA</sequence>